<feature type="transmembrane region" description="Helical" evidence="6">
    <location>
        <begin position="264"/>
        <end position="285"/>
    </location>
</feature>
<dbReference type="Pfam" id="PF01490">
    <property type="entry name" value="Aa_trans"/>
    <property type="match status" value="1"/>
</dbReference>
<evidence type="ECO:0000313" key="8">
    <source>
        <dbReference type="EMBL" id="CAD8560561.1"/>
    </source>
</evidence>
<reference evidence="8" key="2">
    <citation type="submission" date="2021-01" db="EMBL/GenBank/DDBJ databases">
        <authorList>
            <person name="Corre E."/>
            <person name="Pelletier E."/>
            <person name="Niang G."/>
            <person name="Scheremetjew M."/>
            <person name="Finn R."/>
            <person name="Kale V."/>
            <person name="Holt S."/>
            <person name="Cochrane G."/>
            <person name="Meng A."/>
            <person name="Brown T."/>
            <person name="Cohen L."/>
        </authorList>
    </citation>
    <scope>NUCLEOTIDE SEQUENCE</scope>
    <source>
        <strain evidence="8">E4-10</strain>
    </source>
</reference>
<evidence type="ECO:0000313" key="10">
    <source>
        <dbReference type="EMBL" id="KAA0159429.1"/>
    </source>
</evidence>
<name>A0A5A8D8T3_CAFRO</name>
<dbReference type="EMBL" id="VLTL01000129">
    <property type="protein sequence ID" value="KAA0159429.1"/>
    <property type="molecule type" value="Genomic_DNA"/>
</dbReference>
<evidence type="ECO:0000256" key="1">
    <source>
        <dbReference type="ARBA" id="ARBA00004141"/>
    </source>
</evidence>
<evidence type="ECO:0000256" key="5">
    <source>
        <dbReference type="SAM" id="MobiDB-lite"/>
    </source>
</evidence>
<keyword evidence="14" id="KW-1185">Reference proteome</keyword>
<dbReference type="EMBL" id="VLTM01000031">
    <property type="protein sequence ID" value="KAA0161972.1"/>
    <property type="molecule type" value="Genomic_DNA"/>
</dbReference>
<evidence type="ECO:0000313" key="14">
    <source>
        <dbReference type="Proteomes" id="UP000323011"/>
    </source>
</evidence>
<evidence type="ECO:0000256" key="6">
    <source>
        <dbReference type="SAM" id="Phobius"/>
    </source>
</evidence>
<evidence type="ECO:0000259" key="7">
    <source>
        <dbReference type="Pfam" id="PF01490"/>
    </source>
</evidence>
<feature type="transmembrane region" description="Helical" evidence="6">
    <location>
        <begin position="445"/>
        <end position="467"/>
    </location>
</feature>
<evidence type="ECO:0000313" key="11">
    <source>
        <dbReference type="EMBL" id="KAA0161972.1"/>
    </source>
</evidence>
<feature type="transmembrane region" description="Helical" evidence="6">
    <location>
        <begin position="151"/>
        <end position="172"/>
    </location>
</feature>
<feature type="transmembrane region" description="Helical" evidence="6">
    <location>
        <begin position="421"/>
        <end position="439"/>
    </location>
</feature>
<evidence type="ECO:0000256" key="4">
    <source>
        <dbReference type="ARBA" id="ARBA00023136"/>
    </source>
</evidence>
<sequence length="521" mass="53157">MPSASASSLNQSGKPAGGKGDDAAVPAGAAAGGEGSSFFGAVANLANAAVGAGVLAFPSAFRETGLVGGVVLTLLFAAIMGWTLHILGMASARSSQPSYQGVIRSLLGRWAGIVISASMCLYLFGSCVAYLDIVSNQITAVASSSGLDGTVLTSRPFVIGIVAVVMLPICLLPRIQALDYASAVAVLSIMYLEGDVIARSIGSIADGSAAMHTGGISLLSIDVGLFKALPVLAFALQCHLVYVPVFQSLKDKSLRNMDMVSVATYVLCCLLYLPTGIMGYLQFGLTTCSDIVAKNLPSAGDTDVARGSIALTAMLSFPLLHFVARTTLNDIIFQGTPFFPPPPPPTRTVADPLSMGDDASFSAMEPLTPSGLFHGEGSVADAAGAGGDAQPLAQTFPASAGARGFEADPSRSRGLTGRTRYLILTLGFIASAVGVAMAVSDLGVVMGVTGSTAAVVQVFLFPAALYLRIAAIDAGDKGPSWYSGAPTWGWVGFWVLVVFGVAMGSVSLAAVFMSADPPNCG</sequence>
<dbReference type="PANTHER" id="PTHR22950">
    <property type="entry name" value="AMINO ACID TRANSPORTER"/>
    <property type="match status" value="1"/>
</dbReference>
<feature type="transmembrane region" description="Helical" evidence="6">
    <location>
        <begin position="305"/>
        <end position="324"/>
    </location>
</feature>
<dbReference type="Proteomes" id="UP000323011">
    <property type="component" value="Unassembled WGS sequence"/>
</dbReference>
<feature type="transmembrane region" description="Helical" evidence="6">
    <location>
        <begin position="225"/>
        <end position="243"/>
    </location>
</feature>
<feature type="transmembrane region" description="Helical" evidence="6">
    <location>
        <begin position="488"/>
        <end position="513"/>
    </location>
</feature>
<evidence type="ECO:0000313" key="15">
    <source>
        <dbReference type="Proteomes" id="UP000324907"/>
    </source>
</evidence>
<feature type="compositionally biased region" description="Polar residues" evidence="5">
    <location>
        <begin position="1"/>
        <end position="12"/>
    </location>
</feature>
<dbReference type="OMA" id="VNVCAIY"/>
<reference evidence="13 14" key="1">
    <citation type="submission" date="2019-07" db="EMBL/GenBank/DDBJ databases">
        <title>Genomes of Cafeteria roenbergensis.</title>
        <authorList>
            <person name="Fischer M.G."/>
            <person name="Hackl T."/>
            <person name="Roman M."/>
        </authorList>
    </citation>
    <scope>NUCLEOTIDE SEQUENCE [LARGE SCALE GENOMIC DNA]</scope>
    <source>
        <strain evidence="9 14">BVI</strain>
        <strain evidence="11 16">Cflag</strain>
        <strain evidence="12 13">E4-10P</strain>
        <strain evidence="10 15">RCC970-E3</strain>
    </source>
</reference>
<accession>A0A5A8D8T3</accession>
<evidence type="ECO:0000256" key="3">
    <source>
        <dbReference type="ARBA" id="ARBA00022989"/>
    </source>
</evidence>
<keyword evidence="4 6" id="KW-0472">Membrane</keyword>
<dbReference type="Proteomes" id="UP000322899">
    <property type="component" value="Unassembled WGS sequence"/>
</dbReference>
<evidence type="ECO:0000256" key="2">
    <source>
        <dbReference type="ARBA" id="ARBA00022692"/>
    </source>
</evidence>
<feature type="domain" description="Amino acid transporter transmembrane" evidence="7">
    <location>
        <begin position="35"/>
        <end position="504"/>
    </location>
</feature>
<evidence type="ECO:0000313" key="9">
    <source>
        <dbReference type="EMBL" id="KAA0157308.1"/>
    </source>
</evidence>
<dbReference type="Proteomes" id="UP000324907">
    <property type="component" value="Unassembled WGS sequence"/>
</dbReference>
<feature type="transmembrane region" description="Helical" evidence="6">
    <location>
        <begin position="66"/>
        <end position="89"/>
    </location>
</feature>
<evidence type="ECO:0000313" key="16">
    <source>
        <dbReference type="Proteomes" id="UP000325113"/>
    </source>
</evidence>
<dbReference type="EMBL" id="VLTN01000002">
    <property type="protein sequence ID" value="KAA0157308.1"/>
    <property type="molecule type" value="Genomic_DNA"/>
</dbReference>
<gene>
    <name evidence="8" type="ORF">CROE0942_LOCUS4897</name>
    <name evidence="12" type="ORF">FNF27_05035</name>
    <name evidence="10" type="ORF">FNF28_05872</name>
    <name evidence="9" type="ORF">FNF29_00660</name>
    <name evidence="11" type="ORF">FNF31_03549</name>
</gene>
<dbReference type="Proteomes" id="UP000325113">
    <property type="component" value="Unassembled WGS sequence"/>
</dbReference>
<dbReference type="EMBL" id="HBET01007284">
    <property type="protein sequence ID" value="CAD8560561.1"/>
    <property type="molecule type" value="Transcribed_RNA"/>
</dbReference>
<feature type="transmembrane region" description="Helical" evidence="6">
    <location>
        <begin position="110"/>
        <end position="131"/>
    </location>
</feature>
<evidence type="ECO:0000313" key="12">
    <source>
        <dbReference type="EMBL" id="KAA0173540.1"/>
    </source>
</evidence>
<organism evidence="11 16">
    <name type="scientific">Cafeteria roenbergensis</name>
    <name type="common">Marine flagellate</name>
    <dbReference type="NCBI Taxonomy" id="33653"/>
    <lineage>
        <taxon>Eukaryota</taxon>
        <taxon>Sar</taxon>
        <taxon>Stramenopiles</taxon>
        <taxon>Bigyra</taxon>
        <taxon>Opalozoa</taxon>
        <taxon>Bicosoecida</taxon>
        <taxon>Cafeteriaceae</taxon>
        <taxon>Cafeteria</taxon>
    </lineage>
</organism>
<protein>
    <recommendedName>
        <fullName evidence="7">Amino acid transporter transmembrane domain-containing protein</fullName>
    </recommendedName>
</protein>
<comment type="subcellular location">
    <subcellularLocation>
        <location evidence="1">Membrane</location>
        <topology evidence="1">Multi-pass membrane protein</topology>
    </subcellularLocation>
</comment>
<dbReference type="EMBL" id="VLTO01000032">
    <property type="protein sequence ID" value="KAA0173540.1"/>
    <property type="molecule type" value="Genomic_DNA"/>
</dbReference>
<evidence type="ECO:0000313" key="13">
    <source>
        <dbReference type="Proteomes" id="UP000322899"/>
    </source>
</evidence>
<feature type="region of interest" description="Disordered" evidence="5">
    <location>
        <begin position="1"/>
        <end position="21"/>
    </location>
</feature>
<proteinExistence type="predicted"/>
<dbReference type="OrthoDB" id="28208at2759"/>
<dbReference type="InterPro" id="IPR013057">
    <property type="entry name" value="AA_transpt_TM"/>
</dbReference>
<dbReference type="GO" id="GO:0016020">
    <property type="term" value="C:membrane"/>
    <property type="evidence" value="ECO:0007669"/>
    <property type="project" value="UniProtKB-SubCell"/>
</dbReference>
<dbReference type="AlphaFoldDB" id="A0A5A8D8T3"/>
<dbReference type="PANTHER" id="PTHR22950:SF652">
    <property type="entry name" value="TRANSMEMBRANE AMINO ACID TRANSPORTER FAMILY PROTEIN"/>
    <property type="match status" value="1"/>
</dbReference>
<dbReference type="GO" id="GO:0015179">
    <property type="term" value="F:L-amino acid transmembrane transporter activity"/>
    <property type="evidence" value="ECO:0007669"/>
    <property type="project" value="TreeGrafter"/>
</dbReference>
<keyword evidence="2 6" id="KW-0812">Transmembrane</keyword>
<keyword evidence="3 6" id="KW-1133">Transmembrane helix</keyword>